<evidence type="ECO:0000256" key="1">
    <source>
        <dbReference type="ARBA" id="ARBA00006927"/>
    </source>
</evidence>
<evidence type="ECO:0000313" key="4">
    <source>
        <dbReference type="Proteomes" id="UP000792457"/>
    </source>
</evidence>
<dbReference type="Gene3D" id="1.20.120.710">
    <property type="entry name" value="Haloacid dehalogenase hydrolase-like domain"/>
    <property type="match status" value="1"/>
</dbReference>
<dbReference type="GO" id="GO:0030425">
    <property type="term" value="C:dendrite"/>
    <property type="evidence" value="ECO:0007669"/>
    <property type="project" value="TreeGrafter"/>
</dbReference>
<evidence type="ECO:0000256" key="2">
    <source>
        <dbReference type="SAM" id="MobiDB-lite"/>
    </source>
</evidence>
<dbReference type="InterPro" id="IPR016024">
    <property type="entry name" value="ARM-type_fold"/>
</dbReference>
<protein>
    <recommendedName>
        <fullName evidence="5">Neurochondrin</fullName>
    </recommendedName>
</protein>
<dbReference type="OrthoDB" id="8186546at2759"/>
<sequence length="1052" mass="118559">MESKRAFEKKMASCSRRIKSHFVNTIFFDLDNTLIQTRKGDKLACDKNPDKMGEIPAAVKKCVAVLRNAEGDTEKFAALFMVTKLVKGKDCNPTSKKALFEAIGFPFLKKLLLTPDVPIDCPPLVYKSVALSILSCFCSEPLIATHQEMLNNIPVFIDVIHKAEESDDDEQLMVISESYECLKHISSYPEGQEAFLKAGGAAKMIEFYVEQNFQCDEALNILVLLVGCQGPTAWGSDPKPFHKIVSKISLDFKAEQGERKFEICLVLHTLLFNCPKEFIDSTTDEEIWPSSVFKGITDILTSKIGKAQRDPALKLASIVVELLGVEWCLSDEERPKQFFLLLVQLCSVEVRMQLEDRSLKQIMGNADLVMACFTIMEMSISFVASEGKIDLEEREKQSMYTALKGAFNAVISLLGKLSKELPDGGSGTERIFVCALVRVLAAWLAQETTANRNAVIAMLPYILSVANETFRAARARRLASKSGNIEPEGDDSWGKVDVLRLFLPAMCHLAVDEKARAILFMTEQDEVLYECISYHWSIVNYKRPPVPKSERLKVRAADLGPDAKTLAEMADSKVAMVSACNIFMNFIALEGKLVEESALFDKLLKFVMEALPETKPAPENLVLQGHLAVLGLMLLKQKSGRVRKNDFSICRYVQSVIRFLWDAYVIDEGRETTISTGSIVVSMTYKERWMELHELWFLGMQTMSSLLSQLPWISEFAVETGWLEGTAIMLRKVRVGALPHNVRAAYEDFLCQMVIANKDVAEVLKKNDILTTCRTHRLMELGKKLFESHVKGVSFKCRNLIWTKLVDILHEDYGMPHQFAVEATLTFLENFRLCTENPEMSLNEWRRLLWAQSLGEKYKSIAAEVCQQWLQLRYECLALTSEVKTLLRLLRRRHFHLGLITNGPSRAQWEKVNRLDLARFFDVILVSGDLPWEKPSEEIFLEACRLLHVPPSACLMVGDKLETDILGGKEAALAATVWVTPPKCPGLGLNNHPKPDFVLDKVTDILRLLPASANWTEEKHQPPPYSGRRLSFPTQPDFEECNSNFSNASDGS</sequence>
<keyword evidence="4" id="KW-1185">Reference proteome</keyword>
<feature type="region of interest" description="Disordered" evidence="2">
    <location>
        <begin position="1016"/>
        <end position="1052"/>
    </location>
</feature>
<dbReference type="InterPro" id="IPR008709">
    <property type="entry name" value="Neurochondrin"/>
</dbReference>
<organism evidence="3 4">
    <name type="scientific">Ladona fulva</name>
    <name type="common">Scarce chaser dragonfly</name>
    <name type="synonym">Libellula fulva</name>
    <dbReference type="NCBI Taxonomy" id="123851"/>
    <lineage>
        <taxon>Eukaryota</taxon>
        <taxon>Metazoa</taxon>
        <taxon>Ecdysozoa</taxon>
        <taxon>Arthropoda</taxon>
        <taxon>Hexapoda</taxon>
        <taxon>Insecta</taxon>
        <taxon>Pterygota</taxon>
        <taxon>Palaeoptera</taxon>
        <taxon>Odonata</taxon>
        <taxon>Epiprocta</taxon>
        <taxon>Anisoptera</taxon>
        <taxon>Libelluloidea</taxon>
        <taxon>Libellulidae</taxon>
        <taxon>Ladona</taxon>
    </lineage>
</organism>
<dbReference type="GO" id="GO:0048168">
    <property type="term" value="P:regulation of neuronal synaptic plasticity"/>
    <property type="evidence" value="ECO:0007669"/>
    <property type="project" value="TreeGrafter"/>
</dbReference>
<gene>
    <name evidence="3" type="ORF">J437_LFUL004269</name>
</gene>
<dbReference type="Gene3D" id="3.40.50.1000">
    <property type="entry name" value="HAD superfamily/HAD-like"/>
    <property type="match status" value="1"/>
</dbReference>
<name>A0A8K0KD69_LADFU</name>
<dbReference type="PANTHER" id="PTHR13109:SF7">
    <property type="entry name" value="NEUROCHONDRIN"/>
    <property type="match status" value="1"/>
</dbReference>
<feature type="compositionally biased region" description="Polar residues" evidence="2">
    <location>
        <begin position="1041"/>
        <end position="1052"/>
    </location>
</feature>
<dbReference type="InterPro" id="IPR036412">
    <property type="entry name" value="HAD-like_sf"/>
</dbReference>
<accession>A0A8K0KD69</accession>
<dbReference type="PANTHER" id="PTHR13109">
    <property type="entry name" value="NEUROCHONDRIN"/>
    <property type="match status" value="1"/>
</dbReference>
<dbReference type="InterPro" id="IPR023214">
    <property type="entry name" value="HAD_sf"/>
</dbReference>
<dbReference type="SUPFAM" id="SSF48371">
    <property type="entry name" value="ARM repeat"/>
    <property type="match status" value="1"/>
</dbReference>
<comment type="caution">
    <text evidence="3">The sequence shown here is derived from an EMBL/GenBank/DDBJ whole genome shotgun (WGS) entry which is preliminary data.</text>
</comment>
<evidence type="ECO:0008006" key="5">
    <source>
        <dbReference type="Google" id="ProtNLM"/>
    </source>
</evidence>
<proteinExistence type="inferred from homology"/>
<dbReference type="GO" id="GO:0031175">
    <property type="term" value="P:neuron projection development"/>
    <property type="evidence" value="ECO:0007669"/>
    <property type="project" value="TreeGrafter"/>
</dbReference>
<dbReference type="AlphaFoldDB" id="A0A8K0KD69"/>
<dbReference type="Pfam" id="PF05536">
    <property type="entry name" value="Neurochondrin"/>
    <property type="match status" value="1"/>
</dbReference>
<comment type="similarity">
    <text evidence="1">Belongs to the neurochondrin family.</text>
</comment>
<reference evidence="3" key="1">
    <citation type="submission" date="2013-04" db="EMBL/GenBank/DDBJ databases">
        <authorList>
            <person name="Qu J."/>
            <person name="Murali S.C."/>
            <person name="Bandaranaike D."/>
            <person name="Bellair M."/>
            <person name="Blankenburg K."/>
            <person name="Chao H."/>
            <person name="Dinh H."/>
            <person name="Doddapaneni H."/>
            <person name="Downs B."/>
            <person name="Dugan-Rocha S."/>
            <person name="Elkadiri S."/>
            <person name="Gnanaolivu R.D."/>
            <person name="Hernandez B."/>
            <person name="Javaid M."/>
            <person name="Jayaseelan J.C."/>
            <person name="Lee S."/>
            <person name="Li M."/>
            <person name="Ming W."/>
            <person name="Munidasa M."/>
            <person name="Muniz J."/>
            <person name="Nguyen L."/>
            <person name="Ongeri F."/>
            <person name="Osuji N."/>
            <person name="Pu L.-L."/>
            <person name="Puazo M."/>
            <person name="Qu C."/>
            <person name="Quiroz J."/>
            <person name="Raj R."/>
            <person name="Weissenberger G."/>
            <person name="Xin Y."/>
            <person name="Zou X."/>
            <person name="Han Y."/>
            <person name="Richards S."/>
            <person name="Worley K."/>
            <person name="Muzny D."/>
            <person name="Gibbs R."/>
        </authorList>
    </citation>
    <scope>NUCLEOTIDE SEQUENCE</scope>
    <source>
        <strain evidence="3">Sampled in the wild</strain>
    </source>
</reference>
<dbReference type="NCBIfam" id="TIGR01549">
    <property type="entry name" value="HAD-SF-IA-v1"/>
    <property type="match status" value="1"/>
</dbReference>
<dbReference type="InterPro" id="IPR006439">
    <property type="entry name" value="HAD-SF_hydro_IA"/>
</dbReference>
<reference evidence="3" key="2">
    <citation type="submission" date="2017-10" db="EMBL/GenBank/DDBJ databases">
        <title>Ladona fulva Genome sequencing and assembly.</title>
        <authorList>
            <person name="Murali S."/>
            <person name="Richards S."/>
            <person name="Bandaranaike D."/>
            <person name="Bellair M."/>
            <person name="Blankenburg K."/>
            <person name="Chao H."/>
            <person name="Dinh H."/>
            <person name="Doddapaneni H."/>
            <person name="Dugan-Rocha S."/>
            <person name="Elkadiri S."/>
            <person name="Gnanaolivu R."/>
            <person name="Hernandez B."/>
            <person name="Skinner E."/>
            <person name="Javaid M."/>
            <person name="Lee S."/>
            <person name="Li M."/>
            <person name="Ming W."/>
            <person name="Munidasa M."/>
            <person name="Muniz J."/>
            <person name="Nguyen L."/>
            <person name="Hughes D."/>
            <person name="Osuji N."/>
            <person name="Pu L.-L."/>
            <person name="Puazo M."/>
            <person name="Qu C."/>
            <person name="Quiroz J."/>
            <person name="Raj R."/>
            <person name="Weissenberger G."/>
            <person name="Xin Y."/>
            <person name="Zou X."/>
            <person name="Han Y."/>
            <person name="Worley K."/>
            <person name="Muzny D."/>
            <person name="Gibbs R."/>
        </authorList>
    </citation>
    <scope>NUCLEOTIDE SEQUENCE</scope>
    <source>
        <strain evidence="3">Sampled in the wild</strain>
    </source>
</reference>
<dbReference type="Proteomes" id="UP000792457">
    <property type="component" value="Unassembled WGS sequence"/>
</dbReference>
<dbReference type="EMBL" id="KZ308684">
    <property type="protein sequence ID" value="KAG8233049.1"/>
    <property type="molecule type" value="Genomic_DNA"/>
</dbReference>
<dbReference type="SUPFAM" id="SSF56784">
    <property type="entry name" value="HAD-like"/>
    <property type="match status" value="1"/>
</dbReference>
<dbReference type="Pfam" id="PF00702">
    <property type="entry name" value="Hydrolase"/>
    <property type="match status" value="1"/>
</dbReference>
<evidence type="ECO:0000313" key="3">
    <source>
        <dbReference type="EMBL" id="KAG8233049.1"/>
    </source>
</evidence>